<protein>
    <submittedName>
        <fullName evidence="1">Uncharacterized protein</fullName>
    </submittedName>
</protein>
<keyword evidence="2" id="KW-1185">Reference proteome</keyword>
<organism evidence="1 2">
    <name type="scientific">Caligus rogercresseyi</name>
    <name type="common">Sea louse</name>
    <dbReference type="NCBI Taxonomy" id="217165"/>
    <lineage>
        <taxon>Eukaryota</taxon>
        <taxon>Metazoa</taxon>
        <taxon>Ecdysozoa</taxon>
        <taxon>Arthropoda</taxon>
        <taxon>Crustacea</taxon>
        <taxon>Multicrustacea</taxon>
        <taxon>Hexanauplia</taxon>
        <taxon>Copepoda</taxon>
        <taxon>Siphonostomatoida</taxon>
        <taxon>Caligidae</taxon>
        <taxon>Caligus</taxon>
    </lineage>
</organism>
<evidence type="ECO:0000313" key="2">
    <source>
        <dbReference type="Proteomes" id="UP000595437"/>
    </source>
</evidence>
<accession>A0A7T8K9U5</accession>
<gene>
    <name evidence="1" type="ORF">FKW44_012850</name>
</gene>
<evidence type="ECO:0000313" key="1">
    <source>
        <dbReference type="EMBL" id="QQP51473.1"/>
    </source>
</evidence>
<dbReference type="Proteomes" id="UP000595437">
    <property type="component" value="Chromosome 8"/>
</dbReference>
<proteinExistence type="predicted"/>
<dbReference type="AlphaFoldDB" id="A0A7T8K9U5"/>
<name>A0A7T8K9U5_CALRO</name>
<reference evidence="2" key="1">
    <citation type="submission" date="2021-01" db="EMBL/GenBank/DDBJ databases">
        <title>Caligus Genome Assembly.</title>
        <authorList>
            <person name="Gallardo-Escarate C."/>
        </authorList>
    </citation>
    <scope>NUCLEOTIDE SEQUENCE [LARGE SCALE GENOMIC DNA]</scope>
</reference>
<dbReference type="EMBL" id="CP045897">
    <property type="protein sequence ID" value="QQP51473.1"/>
    <property type="molecule type" value="Genomic_DNA"/>
</dbReference>
<sequence length="50" mass="5616">MITRSNELQPHQCDGRAQVDLNDIALVLLGVQSSYIRGRLTFSTEQESPQ</sequence>